<organism evidence="1 2">
    <name type="scientific">Pseudocercospora eumusae</name>
    <dbReference type="NCBI Taxonomy" id="321146"/>
    <lineage>
        <taxon>Eukaryota</taxon>
        <taxon>Fungi</taxon>
        <taxon>Dikarya</taxon>
        <taxon>Ascomycota</taxon>
        <taxon>Pezizomycotina</taxon>
        <taxon>Dothideomycetes</taxon>
        <taxon>Dothideomycetidae</taxon>
        <taxon>Mycosphaerellales</taxon>
        <taxon>Mycosphaerellaceae</taxon>
        <taxon>Pseudocercospora</taxon>
    </lineage>
</organism>
<gene>
    <name evidence="1" type="ORF">AC578_6924</name>
</gene>
<dbReference type="EMBL" id="LFZN01000168">
    <property type="protein sequence ID" value="KXS96647.1"/>
    <property type="molecule type" value="Genomic_DNA"/>
</dbReference>
<accession>A0A139H2G3</accession>
<proteinExistence type="predicted"/>
<evidence type="ECO:0000313" key="2">
    <source>
        <dbReference type="Proteomes" id="UP000070133"/>
    </source>
</evidence>
<dbReference type="OrthoDB" id="3648014at2759"/>
<dbReference type="Proteomes" id="UP000070133">
    <property type="component" value="Unassembled WGS sequence"/>
</dbReference>
<protein>
    <submittedName>
        <fullName evidence="1">Uncharacterized protein</fullName>
    </submittedName>
</protein>
<reference evidence="1 2" key="1">
    <citation type="submission" date="2015-07" db="EMBL/GenBank/DDBJ databases">
        <title>Comparative genomics of the Sigatoka disease complex on banana suggests a link between parallel evolutionary changes in Pseudocercospora fijiensis and Pseudocercospora eumusae and increased virulence on the banana host.</title>
        <authorList>
            <person name="Chang T.-C."/>
            <person name="Salvucci A."/>
            <person name="Crous P.W."/>
            <person name="Stergiopoulos I."/>
        </authorList>
    </citation>
    <scope>NUCLEOTIDE SEQUENCE [LARGE SCALE GENOMIC DNA]</scope>
    <source>
        <strain evidence="1 2">CBS 114824</strain>
    </source>
</reference>
<keyword evidence="2" id="KW-1185">Reference proteome</keyword>
<comment type="caution">
    <text evidence="1">The sequence shown here is derived from an EMBL/GenBank/DDBJ whole genome shotgun (WGS) entry which is preliminary data.</text>
</comment>
<sequence>MTVENALSYAIEILYGKQVQSNQLANDISRKYPKKALRVERTLEQQLSVPSHGEIKEMDTDQIKTEVTKVVGQIVKVDRDIREIGNEAAKFEKR</sequence>
<dbReference type="AlphaFoldDB" id="A0A139H2G3"/>
<evidence type="ECO:0000313" key="1">
    <source>
        <dbReference type="EMBL" id="KXS96647.1"/>
    </source>
</evidence>
<name>A0A139H2G3_9PEZI</name>